<name>A0A8B8GF86_9HEMI</name>
<dbReference type="Proteomes" id="UP000694846">
    <property type="component" value="Unplaced"/>
</dbReference>
<dbReference type="CDD" id="cd01764">
    <property type="entry name" value="Ubl_Urm1"/>
    <property type="match status" value="1"/>
</dbReference>
<evidence type="ECO:0000256" key="3">
    <source>
        <dbReference type="ARBA" id="ARBA00022694"/>
    </source>
</evidence>
<comment type="subcellular location">
    <subcellularLocation>
        <location evidence="5 6">Cytoplasm</location>
    </subcellularLocation>
</comment>
<comment type="pathway">
    <text evidence="5 6">tRNA modification; 5-methoxycarbonylmethyl-2-thiouridine-tRNA biosynthesis.</text>
</comment>
<comment type="PTM">
    <text evidence="5">C-terminal thiocarboxylation occurs in 2 steps, it is first acyl-adenylated (-COAMP) via the hesA/moeB/thiF part of the MOCS3/UBA4 homolog, then thiocarboxylated (-COSH) via the rhodanese domain of the MOCS3/UBA4 homolog.</text>
</comment>
<dbReference type="RefSeq" id="XP_025421623.1">
    <property type="nucleotide sequence ID" value="XM_025565838.1"/>
</dbReference>
<dbReference type="SUPFAM" id="SSF54285">
    <property type="entry name" value="MoaD/ThiS"/>
    <property type="match status" value="1"/>
</dbReference>
<evidence type="ECO:0000313" key="8">
    <source>
        <dbReference type="RefSeq" id="XP_025421623.1"/>
    </source>
</evidence>
<dbReference type="GO" id="GO:0005829">
    <property type="term" value="C:cytosol"/>
    <property type="evidence" value="ECO:0007669"/>
    <property type="project" value="UniProtKB-UniRule"/>
</dbReference>
<protein>
    <recommendedName>
        <fullName evidence="5">Ubiquitin-related modifier 1 homolog</fullName>
    </recommendedName>
</protein>
<dbReference type="GO" id="GO:0034227">
    <property type="term" value="P:tRNA thio-modification"/>
    <property type="evidence" value="ECO:0007669"/>
    <property type="project" value="UniProtKB-UniRule"/>
</dbReference>
<dbReference type="InterPro" id="IPR012675">
    <property type="entry name" value="Beta-grasp_dom_sf"/>
</dbReference>
<comment type="function">
    <text evidence="5">Acts as a sulfur carrier required for 2-thiolation of mcm(5)S(2)U at tRNA wobble positions of cytosolic tRNA(Lys), tRNA(Glu) and tRNA(Gln). Serves as sulfur donor in tRNA 2-thiolation reaction by being thiocarboxylated (-COSH) at its C-terminus by the MOCS3/UBA4 homolog. The sulfur is then transferred to tRNA to form 2-thiolation of mcm(5)S(2)U. Also acts as a ubiquitin-like protein (UBL) that is covalently conjugated via an isopeptide bond to lysine residues of target proteins. The thiocarboxylated form serves as substrate for conjugation and oxidative stress specifically induces the formation of UBL-protein conjugates.</text>
</comment>
<dbReference type="GO" id="GO:0032447">
    <property type="term" value="P:protein urmylation"/>
    <property type="evidence" value="ECO:0007669"/>
    <property type="project" value="UniProtKB-UniRule"/>
</dbReference>
<dbReference type="PIRSF" id="PIRSF037379">
    <property type="entry name" value="Ubiquitin-related_modifier_1"/>
    <property type="match status" value="1"/>
</dbReference>
<keyword evidence="7" id="KW-1185">Reference proteome</keyword>
<dbReference type="AlphaFoldDB" id="A0A8B8GF86"/>
<proteinExistence type="inferred from homology"/>
<dbReference type="UniPathway" id="UPA00988"/>
<evidence type="ECO:0000256" key="1">
    <source>
        <dbReference type="ARBA" id="ARBA00022490"/>
    </source>
</evidence>
<dbReference type="GeneID" id="112691552"/>
<sequence>MDICSKSLNITAEFTSGLQILFNNVKKHNVVLPETDEPWTLGLLLIWIKDNLLVEKEKCDLFLKGNTVRPGIIVAVNDQDWELLGNVKYQIKNNDNITFISTLHGG</sequence>
<evidence type="ECO:0000313" key="7">
    <source>
        <dbReference type="Proteomes" id="UP000694846"/>
    </source>
</evidence>
<organism evidence="7 8">
    <name type="scientific">Sipha flava</name>
    <name type="common">yellow sugarcane aphid</name>
    <dbReference type="NCBI Taxonomy" id="143950"/>
    <lineage>
        <taxon>Eukaryota</taxon>
        <taxon>Metazoa</taxon>
        <taxon>Ecdysozoa</taxon>
        <taxon>Arthropoda</taxon>
        <taxon>Hexapoda</taxon>
        <taxon>Insecta</taxon>
        <taxon>Pterygota</taxon>
        <taxon>Neoptera</taxon>
        <taxon>Paraneoptera</taxon>
        <taxon>Hemiptera</taxon>
        <taxon>Sternorrhyncha</taxon>
        <taxon>Aphidomorpha</taxon>
        <taxon>Aphidoidea</taxon>
        <taxon>Aphididae</taxon>
        <taxon>Sipha</taxon>
    </lineage>
</organism>
<evidence type="ECO:0000256" key="4">
    <source>
        <dbReference type="ARBA" id="ARBA00022786"/>
    </source>
</evidence>
<dbReference type="GO" id="GO:0002098">
    <property type="term" value="P:tRNA wobble uridine modification"/>
    <property type="evidence" value="ECO:0007669"/>
    <property type="project" value="UniProtKB-UniRule"/>
</dbReference>
<keyword evidence="4 5" id="KW-0833">Ubl conjugation pathway</keyword>
<dbReference type="InterPro" id="IPR016155">
    <property type="entry name" value="Mopterin_synth/thiamin_S_b"/>
</dbReference>
<gene>
    <name evidence="8" type="primary">LOC112691552</name>
</gene>
<dbReference type="OrthoDB" id="10248987at2759"/>
<dbReference type="Gene3D" id="3.10.20.30">
    <property type="match status" value="1"/>
</dbReference>
<evidence type="ECO:0000256" key="5">
    <source>
        <dbReference type="HAMAP-Rule" id="MF_03048"/>
    </source>
</evidence>
<evidence type="ECO:0000256" key="6">
    <source>
        <dbReference type="RuleBase" id="RU361182"/>
    </source>
</evidence>
<dbReference type="CTD" id="81605"/>
<comment type="similarity">
    <text evidence="5 6">Belongs to the URM1 family.</text>
</comment>
<accession>A0A8B8GF86</accession>
<dbReference type="Pfam" id="PF09138">
    <property type="entry name" value="Urm1"/>
    <property type="match status" value="1"/>
</dbReference>
<reference evidence="8" key="1">
    <citation type="submission" date="2025-08" db="UniProtKB">
        <authorList>
            <consortium name="RefSeq"/>
        </authorList>
    </citation>
    <scope>IDENTIFICATION</scope>
    <source>
        <tissue evidence="8">Whole body</tissue>
    </source>
</reference>
<dbReference type="HAMAP" id="MF_03048">
    <property type="entry name" value="Urm1"/>
    <property type="match status" value="1"/>
</dbReference>
<keyword evidence="1 5" id="KW-0963">Cytoplasm</keyword>
<dbReference type="InterPro" id="IPR015221">
    <property type="entry name" value="Urm1"/>
</dbReference>
<feature type="modified residue" description="1-thioglycine" evidence="5">
    <location>
        <position position="106"/>
    </location>
</feature>
<dbReference type="PANTHER" id="PTHR14986">
    <property type="entry name" value="RURM1 PROTEIN"/>
    <property type="match status" value="1"/>
</dbReference>
<feature type="cross-link" description="Glycyl lysine isopeptide (Gly-Lys) (interchain with K-? in acceptor proteins)" evidence="5">
    <location>
        <position position="106"/>
    </location>
</feature>
<keyword evidence="2 5" id="KW-1017">Isopeptide bond</keyword>
<evidence type="ECO:0000256" key="2">
    <source>
        <dbReference type="ARBA" id="ARBA00022499"/>
    </source>
</evidence>
<keyword evidence="3 5" id="KW-0819">tRNA processing</keyword>